<dbReference type="InterPro" id="IPR013783">
    <property type="entry name" value="Ig-like_fold"/>
</dbReference>
<evidence type="ECO:0000313" key="8">
    <source>
        <dbReference type="EMBL" id="WAT00746.1"/>
    </source>
</evidence>
<feature type="domain" description="Pili assembly chaperone N-terminal" evidence="6">
    <location>
        <begin position="30"/>
        <end position="149"/>
    </location>
</feature>
<dbReference type="PANTHER" id="PTHR30251">
    <property type="entry name" value="PILUS ASSEMBLY CHAPERONE"/>
    <property type="match status" value="1"/>
</dbReference>
<dbReference type="Pfam" id="PF02753">
    <property type="entry name" value="PapD_C"/>
    <property type="match status" value="1"/>
</dbReference>
<dbReference type="EMBL" id="CP114058">
    <property type="protein sequence ID" value="WAT00746.1"/>
    <property type="molecule type" value="Genomic_DNA"/>
</dbReference>
<keyword evidence="4" id="KW-0574">Periplasm</keyword>
<evidence type="ECO:0000256" key="5">
    <source>
        <dbReference type="ARBA" id="ARBA00023186"/>
    </source>
</evidence>
<protein>
    <submittedName>
        <fullName evidence="8">Fimbria/pilus periplasmic chaperone</fullName>
    </submittedName>
</protein>
<dbReference type="SUPFAM" id="SSF49584">
    <property type="entry name" value="Periplasmic chaperone C-domain"/>
    <property type="match status" value="1"/>
</dbReference>
<dbReference type="Gene3D" id="2.60.40.10">
    <property type="entry name" value="Immunoglobulins"/>
    <property type="match status" value="2"/>
</dbReference>
<evidence type="ECO:0000256" key="4">
    <source>
        <dbReference type="ARBA" id="ARBA00022764"/>
    </source>
</evidence>
<dbReference type="InterPro" id="IPR016148">
    <property type="entry name" value="Pili_assmbl_chaperone_C"/>
</dbReference>
<dbReference type="Pfam" id="PF00345">
    <property type="entry name" value="PapD_N"/>
    <property type="match status" value="1"/>
</dbReference>
<comment type="similarity">
    <text evidence="2">Belongs to the periplasmic pilus chaperone family.</text>
</comment>
<reference evidence="8" key="1">
    <citation type="submission" date="2022-12" db="EMBL/GenBank/DDBJ databases">
        <title>Complete genome sequence of an Australian strain of Rouxiella badensis DAR84756 and resolution of the R. badensis DSM100043 and R. chamberiensis DSM28324 genomes.</title>
        <authorList>
            <person name="Paul S."/>
            <person name="Anderson P.J."/>
            <person name="Maynard G."/>
            <person name="Dyall-Smith M."/>
            <person name="Kudinha T."/>
        </authorList>
    </citation>
    <scope>NUCLEOTIDE SEQUENCE</scope>
    <source>
        <strain evidence="8">DSM 28324</strain>
    </source>
</reference>
<feature type="domain" description="Pili assembly chaperone C-terminal" evidence="7">
    <location>
        <begin position="171"/>
        <end position="226"/>
    </location>
</feature>
<evidence type="ECO:0000259" key="7">
    <source>
        <dbReference type="Pfam" id="PF02753"/>
    </source>
</evidence>
<dbReference type="InterPro" id="IPR036316">
    <property type="entry name" value="Pili_assmbl_chap_C_dom_sf"/>
</dbReference>
<keyword evidence="5" id="KW-0143">Chaperone</keyword>
<name>A0ABY7HPC4_9GAMM</name>
<keyword evidence="9" id="KW-1185">Reference proteome</keyword>
<sequence length="235" mass="25815">MLSKYGNTPLPFIFLVIAAITPQRAQAEGGLSIQGTRIIYPQGARQVSVSLTNSSSTDSYLVQSRIEDAQGNKTTDFIVTPPLYLSGPKNENVVRVMYMGGALPTDRESLYYFVEKAIPSLDKTKIQEGNVLLLATANRIKLFVRPQGLTQDINTAAQDLQFTQSGQLLHISNPSPYYVTLTDIQYGIHNIDTLMIAPKSQLSQTVSEKSVNRVSYHAINDFGGTSNLINKTVSQ</sequence>
<evidence type="ECO:0000256" key="3">
    <source>
        <dbReference type="ARBA" id="ARBA00022729"/>
    </source>
</evidence>
<evidence type="ECO:0000256" key="1">
    <source>
        <dbReference type="ARBA" id="ARBA00004418"/>
    </source>
</evidence>
<dbReference type="Proteomes" id="UP001164712">
    <property type="component" value="Chromosome"/>
</dbReference>
<dbReference type="InterPro" id="IPR008962">
    <property type="entry name" value="PapD-like_sf"/>
</dbReference>
<dbReference type="PANTHER" id="PTHR30251:SF0">
    <property type="entry name" value="FIMBRIAL CHAPERONE PROTEIN ELFD-RELATED"/>
    <property type="match status" value="1"/>
</dbReference>
<comment type="subcellular location">
    <subcellularLocation>
        <location evidence="1">Periplasm</location>
    </subcellularLocation>
</comment>
<dbReference type="InterPro" id="IPR050643">
    <property type="entry name" value="Periplasmic_pilus_chap"/>
</dbReference>
<proteinExistence type="inferred from homology"/>
<evidence type="ECO:0000256" key="2">
    <source>
        <dbReference type="ARBA" id="ARBA00007399"/>
    </source>
</evidence>
<accession>A0ABY7HPC4</accession>
<evidence type="ECO:0000259" key="6">
    <source>
        <dbReference type="Pfam" id="PF00345"/>
    </source>
</evidence>
<dbReference type="SUPFAM" id="SSF49354">
    <property type="entry name" value="PapD-like"/>
    <property type="match status" value="1"/>
</dbReference>
<gene>
    <name evidence="8" type="ORF">O1V66_18180</name>
</gene>
<dbReference type="InterPro" id="IPR016147">
    <property type="entry name" value="Pili_assmbl_chaperone_N"/>
</dbReference>
<dbReference type="InterPro" id="IPR001829">
    <property type="entry name" value="Pili_assmbl_chaperone_bac"/>
</dbReference>
<evidence type="ECO:0000313" key="9">
    <source>
        <dbReference type="Proteomes" id="UP001164712"/>
    </source>
</evidence>
<organism evidence="8 9">
    <name type="scientific">Rouxiella chamberiensis</name>
    <dbReference type="NCBI Taxonomy" id="1513468"/>
    <lineage>
        <taxon>Bacteria</taxon>
        <taxon>Pseudomonadati</taxon>
        <taxon>Pseudomonadota</taxon>
        <taxon>Gammaproteobacteria</taxon>
        <taxon>Enterobacterales</taxon>
        <taxon>Yersiniaceae</taxon>
        <taxon>Rouxiella</taxon>
    </lineage>
</organism>
<keyword evidence="3" id="KW-0732">Signal</keyword>
<dbReference type="RefSeq" id="WP_045048740.1">
    <property type="nucleotide sequence ID" value="NZ_CP114058.1"/>
</dbReference>
<dbReference type="PRINTS" id="PR00969">
    <property type="entry name" value="CHAPERONPILI"/>
</dbReference>